<comment type="caution">
    <text evidence="8">The sequence shown here is derived from an EMBL/GenBank/DDBJ whole genome shotgun (WGS) entry which is preliminary data.</text>
</comment>
<evidence type="ECO:0000256" key="1">
    <source>
        <dbReference type="ARBA" id="ARBA00004651"/>
    </source>
</evidence>
<dbReference type="PIRSF" id="PIRSF006324">
    <property type="entry name" value="LeuE"/>
    <property type="match status" value="1"/>
</dbReference>
<dbReference type="Proteomes" id="UP000027337">
    <property type="component" value="Unassembled WGS sequence"/>
</dbReference>
<dbReference type="GO" id="GO:0042970">
    <property type="term" value="F:homoserine transmembrane transporter activity"/>
    <property type="evidence" value="ECO:0007669"/>
    <property type="project" value="TreeGrafter"/>
</dbReference>
<dbReference type="STRING" id="83219.PM02_03860"/>
<proteinExistence type="inferred from homology"/>
<dbReference type="PANTHER" id="PTHR30086:SF14">
    <property type="entry name" value="HOMOSERINE_HOMOSERINE LACTONE EFFLUX PROTEIN"/>
    <property type="match status" value="1"/>
</dbReference>
<feature type="transmembrane region" description="Helical" evidence="7">
    <location>
        <begin position="146"/>
        <end position="171"/>
    </location>
</feature>
<evidence type="ECO:0000256" key="5">
    <source>
        <dbReference type="ARBA" id="ARBA00022989"/>
    </source>
</evidence>
<feature type="transmembrane region" description="Helical" evidence="7">
    <location>
        <begin position="66"/>
        <end position="85"/>
    </location>
</feature>
<evidence type="ECO:0000256" key="7">
    <source>
        <dbReference type="SAM" id="Phobius"/>
    </source>
</evidence>
<protein>
    <submittedName>
        <fullName evidence="8">LysE family transporter</fullName>
    </submittedName>
</protein>
<feature type="transmembrane region" description="Helical" evidence="7">
    <location>
        <begin position="183"/>
        <end position="201"/>
    </location>
</feature>
<feature type="transmembrane region" description="Helical" evidence="7">
    <location>
        <begin position="36"/>
        <end position="60"/>
    </location>
</feature>
<comment type="subcellular location">
    <subcellularLocation>
        <location evidence="1">Cell membrane</location>
        <topology evidence="1">Multi-pass membrane protein</topology>
    </subcellularLocation>
</comment>
<dbReference type="EMBL" id="JEMU01000002">
    <property type="protein sequence ID" value="KAJ04582.1"/>
    <property type="molecule type" value="Genomic_DNA"/>
</dbReference>
<evidence type="ECO:0000256" key="2">
    <source>
        <dbReference type="ARBA" id="ARBA00007928"/>
    </source>
</evidence>
<dbReference type="eggNOG" id="COG1280">
    <property type="taxonomic scope" value="Bacteria"/>
</dbReference>
<dbReference type="PANTHER" id="PTHR30086">
    <property type="entry name" value="ARGININE EXPORTER PROTEIN ARGO"/>
    <property type="match status" value="1"/>
</dbReference>
<keyword evidence="5 7" id="KW-1133">Transmembrane helix</keyword>
<feature type="transmembrane region" description="Helical" evidence="7">
    <location>
        <begin position="6"/>
        <end position="29"/>
    </location>
</feature>
<evidence type="ECO:0000313" key="8">
    <source>
        <dbReference type="EMBL" id="KAJ04582.1"/>
    </source>
</evidence>
<gene>
    <name evidence="8" type="ORF">PM02_03860</name>
</gene>
<evidence type="ECO:0000256" key="4">
    <source>
        <dbReference type="ARBA" id="ARBA00022692"/>
    </source>
</evidence>
<dbReference type="GO" id="GO:0005886">
    <property type="term" value="C:plasma membrane"/>
    <property type="evidence" value="ECO:0007669"/>
    <property type="project" value="UniProtKB-SubCell"/>
</dbReference>
<dbReference type="RefSeq" id="WP_037905336.1">
    <property type="nucleotide sequence ID" value="NZ_JEMU01000002.1"/>
</dbReference>
<sequence length="204" mass="21567">MITIQFLLTALVVVLAPGTGVIYTMALGLGQGRRAALWAALGCTFGIVPHLAAATLGLAAVLHTSALLFSIVKWAGVAYLLYLAWQILKSGGALSVTAEDKRDIGLRIARRGALINILNPKLSIFFLALLPPFLSGNAATATAEMSVLGLVFMAMTFGVFVIYGCFAAAARTWILGSEPVMRWLNRSFAAIFAALAGRLALERA</sequence>
<organism evidence="8 9">
    <name type="scientific">Sulfitobacter mediterraneus</name>
    <dbReference type="NCBI Taxonomy" id="83219"/>
    <lineage>
        <taxon>Bacteria</taxon>
        <taxon>Pseudomonadati</taxon>
        <taxon>Pseudomonadota</taxon>
        <taxon>Alphaproteobacteria</taxon>
        <taxon>Rhodobacterales</taxon>
        <taxon>Roseobacteraceae</taxon>
        <taxon>Sulfitobacter</taxon>
    </lineage>
</organism>
<dbReference type="InterPro" id="IPR001123">
    <property type="entry name" value="LeuE-type"/>
</dbReference>
<reference evidence="8 9" key="1">
    <citation type="journal article" date="2014" name="Genome Announc.">
        <title>Draft Genome Sequences of Two Isolates of the Roseobacter Group, Sulfitobacter sp. Strains 3SOLIMAR09 and 1FIGIMAR09, from Harbors of Mallorca Island (Mediterranean Sea).</title>
        <authorList>
            <person name="Mas-Llado M."/>
            <person name="Pina-Villalonga J.M."/>
            <person name="Brunet-Galmes I."/>
            <person name="Nogales B."/>
            <person name="Bosch R."/>
        </authorList>
    </citation>
    <scope>NUCLEOTIDE SEQUENCE [LARGE SCALE GENOMIC DNA]</scope>
    <source>
        <strain evidence="8 9">1FIGIMAR09</strain>
    </source>
</reference>
<evidence type="ECO:0000256" key="6">
    <source>
        <dbReference type="ARBA" id="ARBA00023136"/>
    </source>
</evidence>
<dbReference type="AlphaFoldDB" id="A0A061SUF1"/>
<name>A0A061SUF1_9RHOB</name>
<accession>A0A061SUF1</accession>
<comment type="similarity">
    <text evidence="2">Belongs to the Rht family.</text>
</comment>
<evidence type="ECO:0000256" key="3">
    <source>
        <dbReference type="ARBA" id="ARBA00022475"/>
    </source>
</evidence>
<dbReference type="Pfam" id="PF01810">
    <property type="entry name" value="LysE"/>
    <property type="match status" value="1"/>
</dbReference>
<keyword evidence="4 7" id="KW-0812">Transmembrane</keyword>
<feature type="transmembrane region" description="Helical" evidence="7">
    <location>
        <begin position="113"/>
        <end position="134"/>
    </location>
</feature>
<keyword evidence="9" id="KW-1185">Reference proteome</keyword>
<keyword evidence="6 7" id="KW-0472">Membrane</keyword>
<evidence type="ECO:0000313" key="9">
    <source>
        <dbReference type="Proteomes" id="UP000027337"/>
    </source>
</evidence>
<keyword evidence="3" id="KW-1003">Cell membrane</keyword>